<dbReference type="PANTHER" id="PTHR10404:SF46">
    <property type="entry name" value="VACUOLAR PROTEIN SORTING-ASSOCIATED PROTEIN 70"/>
    <property type="match status" value="1"/>
</dbReference>
<evidence type="ECO:0000313" key="3">
    <source>
        <dbReference type="Proteomes" id="UP000220034"/>
    </source>
</evidence>
<reference evidence="3" key="1">
    <citation type="submission" date="2017-09" db="EMBL/GenBank/DDBJ databases">
        <authorList>
            <person name="Varghese N."/>
            <person name="Submissions S."/>
        </authorList>
    </citation>
    <scope>NUCLEOTIDE SEQUENCE [LARGE SCALE GENOMIC DNA]</scope>
    <source>
        <strain evidence="3">C7</strain>
    </source>
</reference>
<dbReference type="PANTHER" id="PTHR10404">
    <property type="entry name" value="N-ACETYLATED-ALPHA-LINKED ACIDIC DIPEPTIDASE"/>
    <property type="match status" value="1"/>
</dbReference>
<evidence type="ECO:0000313" key="2">
    <source>
        <dbReference type="EMBL" id="SOH94309.1"/>
    </source>
</evidence>
<dbReference type="InterPro" id="IPR007484">
    <property type="entry name" value="Peptidase_M28"/>
</dbReference>
<dbReference type="SUPFAM" id="SSF53187">
    <property type="entry name" value="Zn-dependent exopeptidases"/>
    <property type="match status" value="1"/>
</dbReference>
<sequence>MIMKPENCSISGQATAASNILDQITLDHAWELVTTFSGKERWRPEDVNEAGEMIADRLRALGLPVEIHRPTVALSVPLSASVTLDGEEMFAKPPSSSKSCPEGVSAELFYIPAQKSSLRSYNKKAIAFFGEDVGTDVEMREKVAGKILITEGFGNPALAAIAMEWGAVGMIAVNPGVDTHWGTCTTVWGSPDLDDFGRKPTIPVISVANPVGLKLIARAQVGPTEVTIKTEMQEGWFEQAIPVVEIPSSVDPDKFLLLHGHYDSWDVGVGDNATGDATMLEIARVLWENRDQLQRSVRVAWWPGHSTGRYAGSTWFSDHFALDLDENCVMQVNCDSPGCRWATSYHQTTAMTETHMLVNDVIEKIAGKTPVMQRPHQAGDYSFNNIGISSFFMLSSTMPDDLREEKGYYAVSGCGGNIAWHTENDTLEIADKDVLLTDIKIYLESVWRVVNATVLPVDWRATIAELQVTADKYAEASGEAVNLTAVQGAVASLASSLDRFYLGVEDGDIPVKAANEVQMRLARIMVPVNYTTAPRFTHDPAITRAPMPLIEGVMDLAHVPAEMLNVTLTQLMRGANRTAAALMDARRLVDSVL</sequence>
<dbReference type="EMBL" id="OCTN01000004">
    <property type="protein sequence ID" value="SOH94309.1"/>
    <property type="molecule type" value="Genomic_DNA"/>
</dbReference>
<keyword evidence="3" id="KW-1185">Reference proteome</keyword>
<protein>
    <submittedName>
        <fullName evidence="2">Peptidase family M28</fullName>
    </submittedName>
</protein>
<dbReference type="GO" id="GO:0004180">
    <property type="term" value="F:carboxypeptidase activity"/>
    <property type="evidence" value="ECO:0007669"/>
    <property type="project" value="TreeGrafter"/>
</dbReference>
<dbReference type="InterPro" id="IPR039373">
    <property type="entry name" value="Peptidase_M28B"/>
</dbReference>
<organism evidence="2 3">
    <name type="scientific">Pontivivens marinum</name>
    <dbReference type="NCBI Taxonomy" id="1690039"/>
    <lineage>
        <taxon>Bacteria</taxon>
        <taxon>Pseudomonadati</taxon>
        <taxon>Pseudomonadota</taxon>
        <taxon>Alphaproteobacteria</taxon>
        <taxon>Rhodobacterales</taxon>
        <taxon>Paracoccaceae</taxon>
        <taxon>Pontivivens</taxon>
    </lineage>
</organism>
<dbReference type="Pfam" id="PF04389">
    <property type="entry name" value="Peptidase_M28"/>
    <property type="match status" value="1"/>
</dbReference>
<dbReference type="Proteomes" id="UP000220034">
    <property type="component" value="Unassembled WGS sequence"/>
</dbReference>
<dbReference type="Gene3D" id="3.50.30.30">
    <property type="match status" value="1"/>
</dbReference>
<accession>A0A2C9CV71</accession>
<gene>
    <name evidence="2" type="ORF">SAMN06273572_1047</name>
</gene>
<name>A0A2C9CV71_9RHOB</name>
<proteinExistence type="predicted"/>
<dbReference type="AlphaFoldDB" id="A0A2C9CV71"/>
<dbReference type="Gene3D" id="3.40.630.10">
    <property type="entry name" value="Zn peptidases"/>
    <property type="match status" value="1"/>
</dbReference>
<evidence type="ECO:0000259" key="1">
    <source>
        <dbReference type="Pfam" id="PF04389"/>
    </source>
</evidence>
<feature type="domain" description="Peptidase M28" evidence="1">
    <location>
        <begin position="245"/>
        <end position="435"/>
    </location>
</feature>